<name>A0AAV9MGT5_9SOLN</name>
<proteinExistence type="predicted"/>
<comment type="caution">
    <text evidence="1">The sequence shown here is derived from an EMBL/GenBank/DDBJ whole genome shotgun (WGS) entry which is preliminary data.</text>
</comment>
<keyword evidence="2" id="KW-1185">Reference proteome</keyword>
<organism evidence="1 2">
    <name type="scientific">Solanum pinnatisectum</name>
    <name type="common">tansyleaf nightshade</name>
    <dbReference type="NCBI Taxonomy" id="50273"/>
    <lineage>
        <taxon>Eukaryota</taxon>
        <taxon>Viridiplantae</taxon>
        <taxon>Streptophyta</taxon>
        <taxon>Embryophyta</taxon>
        <taxon>Tracheophyta</taxon>
        <taxon>Spermatophyta</taxon>
        <taxon>Magnoliopsida</taxon>
        <taxon>eudicotyledons</taxon>
        <taxon>Gunneridae</taxon>
        <taxon>Pentapetalae</taxon>
        <taxon>asterids</taxon>
        <taxon>lamiids</taxon>
        <taxon>Solanales</taxon>
        <taxon>Solanaceae</taxon>
        <taxon>Solanoideae</taxon>
        <taxon>Solaneae</taxon>
        <taxon>Solanum</taxon>
    </lineage>
</organism>
<dbReference type="EMBL" id="JAWPEI010000001">
    <property type="protein sequence ID" value="KAK4737058.1"/>
    <property type="molecule type" value="Genomic_DNA"/>
</dbReference>
<accession>A0AAV9MGT5</accession>
<protein>
    <recommendedName>
        <fullName evidence="3">Gag-pol polyprotein</fullName>
    </recommendedName>
</protein>
<evidence type="ECO:0008006" key="3">
    <source>
        <dbReference type="Google" id="ProtNLM"/>
    </source>
</evidence>
<dbReference type="AlphaFoldDB" id="A0AAV9MGT5"/>
<sequence>MVADMRSRMSLFVAGLARLSSKEGRAAMLIGDIDISRLIVYVQQKQKGPAPSSASAPAPKNKGEYNNQNFIAKLAYSRGSVAQGGSKPSACVKCGRNHSGICREGSTGCFKTSREMVIEAIEPSLLCYSTRVAPRGTTSNTGRGTNRLYAINNRQEQENSPDVVTGMIQVFDFTIYALLDPGTSLSFVTPYVAMNFDVIPE</sequence>
<reference evidence="1 2" key="1">
    <citation type="submission" date="2023-10" db="EMBL/GenBank/DDBJ databases">
        <title>Genome-Wide Identification Analysis in wild type Solanum Pinnatisectum Reveals Some Genes Defensing Phytophthora Infestans.</title>
        <authorList>
            <person name="Sun C."/>
        </authorList>
    </citation>
    <scope>NUCLEOTIDE SEQUENCE [LARGE SCALE GENOMIC DNA]</scope>
    <source>
        <strain evidence="1">LQN</strain>
        <tissue evidence="1">Leaf</tissue>
    </source>
</reference>
<evidence type="ECO:0000313" key="1">
    <source>
        <dbReference type="EMBL" id="KAK4737058.1"/>
    </source>
</evidence>
<dbReference type="Proteomes" id="UP001311915">
    <property type="component" value="Unassembled WGS sequence"/>
</dbReference>
<dbReference type="Pfam" id="PF08284">
    <property type="entry name" value="RVP_2"/>
    <property type="match status" value="1"/>
</dbReference>
<gene>
    <name evidence="1" type="ORF">R3W88_000755</name>
</gene>
<evidence type="ECO:0000313" key="2">
    <source>
        <dbReference type="Proteomes" id="UP001311915"/>
    </source>
</evidence>